<evidence type="ECO:0000313" key="1">
    <source>
        <dbReference type="EMBL" id="MBB2147453.1"/>
    </source>
</evidence>
<sequence length="760" mass="84613">MKFEILILKKTAFLCLLISCWSVGRSKAQTDFSTDEFRIRINGKGFITSMKNISKLPHQEFSPKDKPSPLLCLYNGQKKIYYEPLKATYSKAKNRLTLKYANGAVAQVKIETKKRYFKLTLASLSNRNGVDDIQWGSFHTNITNLFGEVIGVARDTSEVVNYAIGALALNDITTGGKSSNVGDCSPFQYVIHSPDASRFPLPLGLKEGQVFPIGGDGISDVAFYAHPEAYYRILYGNSAEVDGAGRISISYHASDRRKGKTILFSLIPQLQANKPNHIEVEPLPEVDFIGSAIALWGGADSTALMSVIQNIVQSERLPYPKVNGKWIKDPAAYLPDIMAAGNDYDSTLAYAGRLGFKAIQLEDLPMYGVDRADNGFIDGRSFEKKPIKFSSGNKSHKEFTDLSNARGIWVGRHTITNALRKGTKDVSPIPSQELAYQVKKVLANGVSATATNIEVTDPKYLDEIGSWEAHTESLNIVKIGNELIHYKGVSQKPPYVLQNVTRGYWGTTATAHHSRDPLYKLQVTLGFGYEGIIPNMKLQDAIAEYYADMSKINGIYYHDWDGQEFLFNQGHGYYAVKRFHRKLFEKAASYRLPDLRIMGATLSEGSWHYQSVWNVGGGTNMYDLKLRKWGSSTSQGKDLRDVAYANYFPVSFGGNFTIDANSVVADYEHIQAISVGVGVTYMLNISKSGVESCPQKDAIFAAIRTWENARAASVFPRNVKKLLADPTKDWHLEQLDNNNWRLHSMVNGVSTSSINLKKNH</sequence>
<dbReference type="Proteomes" id="UP000636110">
    <property type="component" value="Unassembled WGS sequence"/>
</dbReference>
<keyword evidence="2" id="KW-1185">Reference proteome</keyword>
<dbReference type="EMBL" id="WNXC01000001">
    <property type="protein sequence ID" value="MBB2147453.1"/>
    <property type="molecule type" value="Genomic_DNA"/>
</dbReference>
<proteinExistence type="predicted"/>
<protein>
    <recommendedName>
        <fullName evidence="3">DUF4861 domain-containing protein</fullName>
    </recommendedName>
</protein>
<comment type="caution">
    <text evidence="1">The sequence shown here is derived from an EMBL/GenBank/DDBJ whole genome shotgun (WGS) entry which is preliminary data.</text>
</comment>
<evidence type="ECO:0008006" key="3">
    <source>
        <dbReference type="Google" id="ProtNLM"/>
    </source>
</evidence>
<evidence type="ECO:0000313" key="2">
    <source>
        <dbReference type="Proteomes" id="UP000636110"/>
    </source>
</evidence>
<name>A0ABR6EQD4_9SPHI</name>
<reference evidence="1 2" key="1">
    <citation type="submission" date="2019-11" db="EMBL/GenBank/DDBJ databases">
        <title>Description of Pedobacter sp. LMG 31462T.</title>
        <authorList>
            <person name="Carlier A."/>
            <person name="Qi S."/>
            <person name="Vandamme P."/>
        </authorList>
    </citation>
    <scope>NUCLEOTIDE SEQUENCE [LARGE SCALE GENOMIC DNA]</scope>
    <source>
        <strain evidence="1 2">LMG 31462</strain>
    </source>
</reference>
<gene>
    <name evidence="1" type="ORF">GM920_00885</name>
</gene>
<organism evidence="1 2">
    <name type="scientific">Pedobacter gandavensis</name>
    <dbReference type="NCBI Taxonomy" id="2679963"/>
    <lineage>
        <taxon>Bacteria</taxon>
        <taxon>Pseudomonadati</taxon>
        <taxon>Bacteroidota</taxon>
        <taxon>Sphingobacteriia</taxon>
        <taxon>Sphingobacteriales</taxon>
        <taxon>Sphingobacteriaceae</taxon>
        <taxon>Pedobacter</taxon>
    </lineage>
</organism>
<dbReference type="RefSeq" id="WP_182952730.1">
    <property type="nucleotide sequence ID" value="NZ_WNXC01000001.1"/>
</dbReference>
<accession>A0ABR6EQD4</accession>